<evidence type="ECO:0000313" key="1">
    <source>
        <dbReference type="EMBL" id="TRM55816.1"/>
    </source>
</evidence>
<dbReference type="AlphaFoldDB" id="A0A550BTG1"/>
<sequence length="164" mass="17983">MQSEQSLYYCYTKTFNPSIFRALVPLLLSVRPDNSLLAVVVMESFRNPLGRSLSAPALARWAGTPYAYGVAVFQDAVFRDRDPGSSLTRRLLGATTVFLTATSSTYGEGMTQVVLPTRPTGNMSRTCPRSLRVLDSWSNNNRGTSFPRTQRAAATAVTACSYEP</sequence>
<gene>
    <name evidence="1" type="ORF">BD626DRAFT_521926</name>
</gene>
<dbReference type="EMBL" id="VDMD01000092">
    <property type="protein sequence ID" value="TRM55816.1"/>
    <property type="molecule type" value="Genomic_DNA"/>
</dbReference>
<accession>A0A550BTG1</accession>
<proteinExistence type="predicted"/>
<comment type="caution">
    <text evidence="1">The sequence shown here is derived from an EMBL/GenBank/DDBJ whole genome shotgun (WGS) entry which is preliminary data.</text>
</comment>
<evidence type="ECO:0000313" key="2">
    <source>
        <dbReference type="Proteomes" id="UP000320762"/>
    </source>
</evidence>
<protein>
    <submittedName>
        <fullName evidence="1">Uncharacterized protein</fullName>
    </submittedName>
</protein>
<dbReference type="Proteomes" id="UP000320762">
    <property type="component" value="Unassembled WGS sequence"/>
</dbReference>
<reference evidence="1 2" key="1">
    <citation type="journal article" date="2019" name="New Phytol.">
        <title>Comparative genomics reveals unique wood-decay strategies and fruiting body development in the Schizophyllaceae.</title>
        <authorList>
            <person name="Almasi E."/>
            <person name="Sahu N."/>
            <person name="Krizsan K."/>
            <person name="Balint B."/>
            <person name="Kovacs G.M."/>
            <person name="Kiss B."/>
            <person name="Cseklye J."/>
            <person name="Drula E."/>
            <person name="Henrissat B."/>
            <person name="Nagy I."/>
            <person name="Chovatia M."/>
            <person name="Adam C."/>
            <person name="LaButti K."/>
            <person name="Lipzen A."/>
            <person name="Riley R."/>
            <person name="Grigoriev I.V."/>
            <person name="Nagy L.G."/>
        </authorList>
    </citation>
    <scope>NUCLEOTIDE SEQUENCE [LARGE SCALE GENOMIC DNA]</scope>
    <source>
        <strain evidence="1 2">NL-1724</strain>
    </source>
</reference>
<keyword evidence="2" id="KW-1185">Reference proteome</keyword>
<organism evidence="1 2">
    <name type="scientific">Schizophyllum amplum</name>
    <dbReference type="NCBI Taxonomy" id="97359"/>
    <lineage>
        <taxon>Eukaryota</taxon>
        <taxon>Fungi</taxon>
        <taxon>Dikarya</taxon>
        <taxon>Basidiomycota</taxon>
        <taxon>Agaricomycotina</taxon>
        <taxon>Agaricomycetes</taxon>
        <taxon>Agaricomycetidae</taxon>
        <taxon>Agaricales</taxon>
        <taxon>Schizophyllaceae</taxon>
        <taxon>Schizophyllum</taxon>
    </lineage>
</organism>
<name>A0A550BTG1_9AGAR</name>